<dbReference type="Gene3D" id="3.40.630.30">
    <property type="match status" value="1"/>
</dbReference>
<feature type="non-terminal residue" evidence="2">
    <location>
        <position position="172"/>
    </location>
</feature>
<dbReference type="GO" id="GO:0016747">
    <property type="term" value="F:acyltransferase activity, transferring groups other than amino-acyl groups"/>
    <property type="evidence" value="ECO:0007669"/>
    <property type="project" value="InterPro"/>
</dbReference>
<keyword evidence="3" id="KW-1185">Reference proteome</keyword>
<dbReference type="OrthoDB" id="41532at2759"/>
<dbReference type="AlphaFoldDB" id="A0A6A6RVP3"/>
<dbReference type="CDD" id="cd04301">
    <property type="entry name" value="NAT_SF"/>
    <property type="match status" value="1"/>
</dbReference>
<proteinExistence type="predicted"/>
<dbReference type="InterPro" id="IPR016181">
    <property type="entry name" value="Acyl_CoA_acyltransferase"/>
</dbReference>
<evidence type="ECO:0000313" key="3">
    <source>
        <dbReference type="Proteomes" id="UP000799753"/>
    </source>
</evidence>
<dbReference type="Proteomes" id="UP000799753">
    <property type="component" value="Unassembled WGS sequence"/>
</dbReference>
<accession>A0A6A6RVP3</accession>
<organism evidence="2 3">
    <name type="scientific">Massarina eburnea CBS 473.64</name>
    <dbReference type="NCBI Taxonomy" id="1395130"/>
    <lineage>
        <taxon>Eukaryota</taxon>
        <taxon>Fungi</taxon>
        <taxon>Dikarya</taxon>
        <taxon>Ascomycota</taxon>
        <taxon>Pezizomycotina</taxon>
        <taxon>Dothideomycetes</taxon>
        <taxon>Pleosporomycetidae</taxon>
        <taxon>Pleosporales</taxon>
        <taxon>Massarineae</taxon>
        <taxon>Massarinaceae</taxon>
        <taxon>Massarina</taxon>
    </lineage>
</organism>
<protein>
    <recommendedName>
        <fullName evidence="1">N-acetyltransferase domain-containing protein</fullName>
    </recommendedName>
</protein>
<dbReference type="Pfam" id="PF00583">
    <property type="entry name" value="Acetyltransf_1"/>
    <property type="match status" value="1"/>
</dbReference>
<name>A0A6A6RVP3_9PLEO</name>
<reference evidence="2" key="1">
    <citation type="journal article" date="2020" name="Stud. Mycol.">
        <title>101 Dothideomycetes genomes: a test case for predicting lifestyles and emergence of pathogens.</title>
        <authorList>
            <person name="Haridas S."/>
            <person name="Albert R."/>
            <person name="Binder M."/>
            <person name="Bloem J."/>
            <person name="Labutti K."/>
            <person name="Salamov A."/>
            <person name="Andreopoulos B."/>
            <person name="Baker S."/>
            <person name="Barry K."/>
            <person name="Bills G."/>
            <person name="Bluhm B."/>
            <person name="Cannon C."/>
            <person name="Castanera R."/>
            <person name="Culley D."/>
            <person name="Daum C."/>
            <person name="Ezra D."/>
            <person name="Gonzalez J."/>
            <person name="Henrissat B."/>
            <person name="Kuo A."/>
            <person name="Liang C."/>
            <person name="Lipzen A."/>
            <person name="Lutzoni F."/>
            <person name="Magnuson J."/>
            <person name="Mondo S."/>
            <person name="Nolan M."/>
            <person name="Ohm R."/>
            <person name="Pangilinan J."/>
            <person name="Park H.-J."/>
            <person name="Ramirez L."/>
            <person name="Alfaro M."/>
            <person name="Sun H."/>
            <person name="Tritt A."/>
            <person name="Yoshinaga Y."/>
            <person name="Zwiers L.-H."/>
            <person name="Turgeon B."/>
            <person name="Goodwin S."/>
            <person name="Spatafora J."/>
            <person name="Crous P."/>
            <person name="Grigoriev I."/>
        </authorList>
    </citation>
    <scope>NUCLEOTIDE SEQUENCE</scope>
    <source>
        <strain evidence="2">CBS 473.64</strain>
    </source>
</reference>
<dbReference type="SUPFAM" id="SSF55729">
    <property type="entry name" value="Acyl-CoA N-acyltransferases (Nat)"/>
    <property type="match status" value="1"/>
</dbReference>
<evidence type="ECO:0000259" key="1">
    <source>
        <dbReference type="PROSITE" id="PS51186"/>
    </source>
</evidence>
<gene>
    <name evidence="2" type="ORF">P280DRAFT_470615</name>
</gene>
<dbReference type="InterPro" id="IPR000182">
    <property type="entry name" value="GNAT_dom"/>
</dbReference>
<dbReference type="EMBL" id="MU006787">
    <property type="protein sequence ID" value="KAF2639237.1"/>
    <property type="molecule type" value="Genomic_DNA"/>
</dbReference>
<evidence type="ECO:0000313" key="2">
    <source>
        <dbReference type="EMBL" id="KAF2639237.1"/>
    </source>
</evidence>
<sequence>MSDAPEVKKEDPIAASKVQEATHQFAFREATSEDIPALQQTISDSLRALGVGYYTEAELDGSIGFLFGPDTLLLHDKTYFILHPKGSPYTIAACGGWSFRRTLYGADTAPNHLRLPEKRDPEKERASIRAIFTHPDWARKGLGTMMMRYCEGRAKEGGFERLEMGATLSGVS</sequence>
<dbReference type="PROSITE" id="PS51186">
    <property type="entry name" value="GNAT"/>
    <property type="match status" value="1"/>
</dbReference>
<feature type="domain" description="N-acetyltransferase" evidence="1">
    <location>
        <begin position="25"/>
        <end position="172"/>
    </location>
</feature>